<sequence length="85" mass="9392">MPRKAEKFLQIAPHSLAIVLSPGAALEAEEGREDAARQPPGDDPPPQLGRHHLGYEIFADFKQGNMQHFWNPRVTAAVAETFFLG</sequence>
<dbReference type="GO" id="GO:0005737">
    <property type="term" value="C:cytoplasm"/>
    <property type="evidence" value="ECO:0007669"/>
    <property type="project" value="TreeGrafter"/>
</dbReference>
<dbReference type="Proteomes" id="UP000765507">
    <property type="component" value="Unassembled WGS sequence"/>
</dbReference>
<dbReference type="InterPro" id="IPR040126">
    <property type="entry name" value="STOX1/2"/>
</dbReference>
<gene>
    <name evidence="2" type="ORF">G0U57_019081</name>
</gene>
<name>A0A8T1SY35_CHESE</name>
<organism evidence="2 3">
    <name type="scientific">Chelydra serpentina</name>
    <name type="common">Snapping turtle</name>
    <name type="synonym">Testudo serpentina</name>
    <dbReference type="NCBI Taxonomy" id="8475"/>
    <lineage>
        <taxon>Eukaryota</taxon>
        <taxon>Metazoa</taxon>
        <taxon>Chordata</taxon>
        <taxon>Craniata</taxon>
        <taxon>Vertebrata</taxon>
        <taxon>Euteleostomi</taxon>
        <taxon>Archelosauria</taxon>
        <taxon>Testudinata</taxon>
        <taxon>Testudines</taxon>
        <taxon>Cryptodira</taxon>
        <taxon>Durocryptodira</taxon>
        <taxon>Americhelydia</taxon>
        <taxon>Chelydroidea</taxon>
        <taxon>Chelydridae</taxon>
        <taxon>Chelydra</taxon>
    </lineage>
</organism>
<dbReference type="PANTHER" id="PTHR22437">
    <property type="entry name" value="WINGED HELIX DOMAIN-CONTAINING PROTEIN"/>
    <property type="match status" value="1"/>
</dbReference>
<reference evidence="2 3" key="1">
    <citation type="journal article" date="2020" name="G3 (Bethesda)">
        <title>Draft Genome of the Common Snapping Turtle, Chelydra serpentina, a Model for Phenotypic Plasticity in Reptiles.</title>
        <authorList>
            <person name="Das D."/>
            <person name="Singh S.K."/>
            <person name="Bierstedt J."/>
            <person name="Erickson A."/>
            <person name="Galli G.L.J."/>
            <person name="Crossley D.A. 2nd"/>
            <person name="Rhen T."/>
        </authorList>
    </citation>
    <scope>NUCLEOTIDE SEQUENCE [LARGE SCALE GENOMIC DNA]</scope>
    <source>
        <strain evidence="2">KW</strain>
    </source>
</reference>
<keyword evidence="3" id="KW-1185">Reference proteome</keyword>
<feature type="non-terminal residue" evidence="2">
    <location>
        <position position="85"/>
    </location>
</feature>
<comment type="caution">
    <text evidence="2">The sequence shown here is derived from an EMBL/GenBank/DDBJ whole genome shotgun (WGS) entry which is preliminary data.</text>
</comment>
<protein>
    <submittedName>
        <fullName evidence="2">Storkhead-box protein 1-like</fullName>
    </submittedName>
</protein>
<dbReference type="GO" id="GO:0006357">
    <property type="term" value="P:regulation of transcription by RNA polymerase II"/>
    <property type="evidence" value="ECO:0007669"/>
    <property type="project" value="InterPro"/>
</dbReference>
<evidence type="ECO:0000256" key="1">
    <source>
        <dbReference type="SAM" id="MobiDB-lite"/>
    </source>
</evidence>
<accession>A0A8T1SY35</accession>
<dbReference type="AlphaFoldDB" id="A0A8T1SY35"/>
<dbReference type="PANTHER" id="PTHR22437:SF2">
    <property type="entry name" value="STORKHEAD-BOX PROTEIN 2"/>
    <property type="match status" value="1"/>
</dbReference>
<dbReference type="GO" id="GO:0005634">
    <property type="term" value="C:nucleus"/>
    <property type="evidence" value="ECO:0007669"/>
    <property type="project" value="TreeGrafter"/>
</dbReference>
<dbReference type="GO" id="GO:0000977">
    <property type="term" value="F:RNA polymerase II transcription regulatory region sequence-specific DNA binding"/>
    <property type="evidence" value="ECO:0007669"/>
    <property type="project" value="TreeGrafter"/>
</dbReference>
<proteinExistence type="predicted"/>
<evidence type="ECO:0000313" key="2">
    <source>
        <dbReference type="EMBL" id="KAG6933520.1"/>
    </source>
</evidence>
<dbReference type="OrthoDB" id="10020110at2759"/>
<evidence type="ECO:0000313" key="3">
    <source>
        <dbReference type="Proteomes" id="UP000765507"/>
    </source>
</evidence>
<feature type="region of interest" description="Disordered" evidence="1">
    <location>
        <begin position="27"/>
        <end position="50"/>
    </location>
</feature>
<dbReference type="EMBL" id="JAHGAV010000073">
    <property type="protein sequence ID" value="KAG6933520.1"/>
    <property type="molecule type" value="Genomic_DNA"/>
</dbReference>